<dbReference type="GO" id="GO:0035556">
    <property type="term" value="P:intracellular signal transduction"/>
    <property type="evidence" value="ECO:0007669"/>
    <property type="project" value="TreeGrafter"/>
</dbReference>
<dbReference type="Pfam" id="PF00069">
    <property type="entry name" value="Pkinase"/>
    <property type="match status" value="1"/>
</dbReference>
<name>A0A316VHS8_9BASI</name>
<feature type="domain" description="Protein kinase" evidence="9">
    <location>
        <begin position="24"/>
        <end position="321"/>
    </location>
</feature>
<evidence type="ECO:0000256" key="5">
    <source>
        <dbReference type="ARBA" id="ARBA00022777"/>
    </source>
</evidence>
<dbReference type="InterPro" id="IPR011009">
    <property type="entry name" value="Kinase-like_dom_sf"/>
</dbReference>
<evidence type="ECO:0000256" key="8">
    <source>
        <dbReference type="ARBA" id="ARBA00048679"/>
    </source>
</evidence>
<accession>A0A316VHS8</accession>
<keyword evidence="5 10" id="KW-0418">Kinase</keyword>
<reference evidence="10 11" key="1">
    <citation type="journal article" date="2018" name="Mol. Biol. Evol.">
        <title>Broad Genomic Sampling Reveals a Smut Pathogenic Ancestry of the Fungal Clade Ustilaginomycotina.</title>
        <authorList>
            <person name="Kijpornyongpan T."/>
            <person name="Mondo S.J."/>
            <person name="Barry K."/>
            <person name="Sandor L."/>
            <person name="Lee J."/>
            <person name="Lipzen A."/>
            <person name="Pangilinan J."/>
            <person name="LaButti K."/>
            <person name="Hainaut M."/>
            <person name="Henrissat B."/>
            <person name="Grigoriev I.V."/>
            <person name="Spatafora J.W."/>
            <person name="Aime M.C."/>
        </authorList>
    </citation>
    <scope>NUCLEOTIDE SEQUENCE [LARGE SCALE GENOMIC DNA]</scope>
    <source>
        <strain evidence="10 11">MCA 3882</strain>
    </source>
</reference>
<dbReference type="STRING" id="1280837.A0A316VHS8"/>
<dbReference type="OrthoDB" id="541276at2759"/>
<dbReference type="InterPro" id="IPR000719">
    <property type="entry name" value="Prot_kinase_dom"/>
</dbReference>
<keyword evidence="11" id="KW-1185">Reference proteome</keyword>
<dbReference type="Proteomes" id="UP000245771">
    <property type="component" value="Unassembled WGS sequence"/>
</dbReference>
<comment type="catalytic activity">
    <reaction evidence="7">
        <text>L-threonyl-[protein] + ATP = O-phospho-L-threonyl-[protein] + ADP + H(+)</text>
        <dbReference type="Rhea" id="RHEA:46608"/>
        <dbReference type="Rhea" id="RHEA-COMP:11060"/>
        <dbReference type="Rhea" id="RHEA-COMP:11605"/>
        <dbReference type="ChEBI" id="CHEBI:15378"/>
        <dbReference type="ChEBI" id="CHEBI:30013"/>
        <dbReference type="ChEBI" id="CHEBI:30616"/>
        <dbReference type="ChEBI" id="CHEBI:61977"/>
        <dbReference type="ChEBI" id="CHEBI:456216"/>
        <dbReference type="EC" id="2.7.11.1"/>
    </reaction>
</comment>
<organism evidence="10 11">
    <name type="scientific">Meira miltonrushii</name>
    <dbReference type="NCBI Taxonomy" id="1280837"/>
    <lineage>
        <taxon>Eukaryota</taxon>
        <taxon>Fungi</taxon>
        <taxon>Dikarya</taxon>
        <taxon>Basidiomycota</taxon>
        <taxon>Ustilaginomycotina</taxon>
        <taxon>Exobasidiomycetes</taxon>
        <taxon>Exobasidiales</taxon>
        <taxon>Brachybasidiaceae</taxon>
        <taxon>Meira</taxon>
    </lineage>
</organism>
<dbReference type="Gene3D" id="1.10.510.10">
    <property type="entry name" value="Transferase(Phosphotransferase) domain 1"/>
    <property type="match status" value="1"/>
</dbReference>
<keyword evidence="4" id="KW-0547">Nucleotide-binding</keyword>
<evidence type="ECO:0000313" key="11">
    <source>
        <dbReference type="Proteomes" id="UP000245771"/>
    </source>
</evidence>
<dbReference type="Gene3D" id="3.30.200.20">
    <property type="entry name" value="Phosphorylase Kinase, domain 1"/>
    <property type="match status" value="1"/>
</dbReference>
<dbReference type="InParanoid" id="A0A316VHS8"/>
<evidence type="ECO:0000256" key="4">
    <source>
        <dbReference type="ARBA" id="ARBA00022741"/>
    </source>
</evidence>
<keyword evidence="3" id="KW-0808">Transferase</keyword>
<dbReference type="PANTHER" id="PTHR24346:SF107">
    <property type="entry name" value="SERINE_THREONINE-PROTEIN KINASE CHK1"/>
    <property type="match status" value="1"/>
</dbReference>
<proteinExistence type="predicted"/>
<sequence length="326" mass="36701">MANTAEQQQKHKHLLGHTIADGRLELVSILGLGAYGVVYLARDLTHPLHRQPFASSSSSDMPRILASRHGGAASGYYAVKCLNKVDLDARQKRFQRREIVLHTMVTGHPSVVTLYRVIDEKDDPCIYVILDYSHDAAGIVYDADQDEQYQQDRADMDETVRDVFCQILDAVQFCHANGIYHRDLKPENILCLQGGAKVTLADFGLATHEKTSSDFGCGSTFYMGPECQGGISTHLEKYSTAANDVWSLGVILVNLICGRNPWKQACVDDETFREYLRNPDFLMDILPISKQTNSLLKRVFTVREDWRCSLAELRSMVHQVERFTAT</sequence>
<dbReference type="AlphaFoldDB" id="A0A316VHS8"/>
<dbReference type="PROSITE" id="PS00108">
    <property type="entry name" value="PROTEIN_KINASE_ST"/>
    <property type="match status" value="1"/>
</dbReference>
<gene>
    <name evidence="10" type="ORF">FA14DRAFT_123223</name>
</gene>
<evidence type="ECO:0000256" key="6">
    <source>
        <dbReference type="ARBA" id="ARBA00022840"/>
    </source>
</evidence>
<dbReference type="GO" id="GO:0005524">
    <property type="term" value="F:ATP binding"/>
    <property type="evidence" value="ECO:0007669"/>
    <property type="project" value="UniProtKB-KW"/>
</dbReference>
<dbReference type="RefSeq" id="XP_025355843.1">
    <property type="nucleotide sequence ID" value="XM_025496558.1"/>
</dbReference>
<dbReference type="SMART" id="SM00220">
    <property type="entry name" value="S_TKc"/>
    <property type="match status" value="1"/>
</dbReference>
<dbReference type="PROSITE" id="PS50011">
    <property type="entry name" value="PROTEIN_KINASE_DOM"/>
    <property type="match status" value="1"/>
</dbReference>
<keyword evidence="6" id="KW-0067">ATP-binding</keyword>
<evidence type="ECO:0000259" key="9">
    <source>
        <dbReference type="PROSITE" id="PS50011"/>
    </source>
</evidence>
<dbReference type="EC" id="2.7.11.1" evidence="1"/>
<keyword evidence="2" id="KW-0723">Serine/threonine-protein kinase</keyword>
<evidence type="ECO:0000256" key="3">
    <source>
        <dbReference type="ARBA" id="ARBA00022679"/>
    </source>
</evidence>
<feature type="non-terminal residue" evidence="10">
    <location>
        <position position="326"/>
    </location>
</feature>
<evidence type="ECO:0000256" key="7">
    <source>
        <dbReference type="ARBA" id="ARBA00047899"/>
    </source>
</evidence>
<evidence type="ECO:0000313" key="10">
    <source>
        <dbReference type="EMBL" id="PWN35541.1"/>
    </source>
</evidence>
<comment type="catalytic activity">
    <reaction evidence="8">
        <text>L-seryl-[protein] + ATP = O-phospho-L-seryl-[protein] + ADP + H(+)</text>
        <dbReference type="Rhea" id="RHEA:17989"/>
        <dbReference type="Rhea" id="RHEA-COMP:9863"/>
        <dbReference type="Rhea" id="RHEA-COMP:11604"/>
        <dbReference type="ChEBI" id="CHEBI:15378"/>
        <dbReference type="ChEBI" id="CHEBI:29999"/>
        <dbReference type="ChEBI" id="CHEBI:30616"/>
        <dbReference type="ChEBI" id="CHEBI:83421"/>
        <dbReference type="ChEBI" id="CHEBI:456216"/>
        <dbReference type="EC" id="2.7.11.1"/>
    </reaction>
</comment>
<evidence type="ECO:0000256" key="2">
    <source>
        <dbReference type="ARBA" id="ARBA00022527"/>
    </source>
</evidence>
<dbReference type="SUPFAM" id="SSF56112">
    <property type="entry name" value="Protein kinase-like (PK-like)"/>
    <property type="match status" value="1"/>
</dbReference>
<protein>
    <recommendedName>
        <fullName evidence="1">non-specific serine/threonine protein kinase</fullName>
        <ecNumber evidence="1">2.7.11.1</ecNumber>
    </recommendedName>
</protein>
<evidence type="ECO:0000256" key="1">
    <source>
        <dbReference type="ARBA" id="ARBA00012513"/>
    </source>
</evidence>
<dbReference type="GO" id="GO:0005737">
    <property type="term" value="C:cytoplasm"/>
    <property type="evidence" value="ECO:0007669"/>
    <property type="project" value="TreeGrafter"/>
</dbReference>
<dbReference type="PANTHER" id="PTHR24346">
    <property type="entry name" value="MAP/MICROTUBULE AFFINITY-REGULATING KINASE"/>
    <property type="match status" value="1"/>
</dbReference>
<dbReference type="EMBL" id="KZ819603">
    <property type="protein sequence ID" value="PWN35541.1"/>
    <property type="molecule type" value="Genomic_DNA"/>
</dbReference>
<dbReference type="FunCoup" id="A0A316VHS8">
    <property type="interactions" value="215"/>
</dbReference>
<dbReference type="GO" id="GO:0004674">
    <property type="term" value="F:protein serine/threonine kinase activity"/>
    <property type="evidence" value="ECO:0007669"/>
    <property type="project" value="UniProtKB-KW"/>
</dbReference>
<dbReference type="GeneID" id="37018339"/>
<dbReference type="InterPro" id="IPR008271">
    <property type="entry name" value="Ser/Thr_kinase_AS"/>
</dbReference>